<gene>
    <name evidence="2" type="ORF">ACFP50_22580</name>
</gene>
<accession>A0ABW1M445</accession>
<protein>
    <submittedName>
        <fullName evidence="2">EcsC family protein</fullName>
    </submittedName>
</protein>
<sequence>MKAARRRTSRREGWTGSNEGDAASAACSFAGDICDRNPSPAHSSAERPSAGPPQKGCVMADEKAPNEGVVEKTGRWVADLAEKVMVNGVGPVTGSATWAEDRLSRRQGAGYRAPDDDERRSSEDMKDDIDAVIARLIKESVAAAGAQGFVTGLGGLLTAGVTIPANVAASLAINMRMAGSIAHLRGWDIRDPHIRTVVMMLAIGMSAQNVLAAFGVKVGQKLGEQMIKKIPIAVLRAINKKVGFFLVAKHGTKRATITLAKGIPILGGIVGGAVDAGATAVIGRATDKALRDGTLRAEEPK</sequence>
<keyword evidence="3" id="KW-1185">Reference proteome</keyword>
<dbReference type="RefSeq" id="WP_386400628.1">
    <property type="nucleotide sequence ID" value="NZ_JBHSPT010000051.1"/>
</dbReference>
<proteinExistence type="predicted"/>
<dbReference type="EMBL" id="JBHSPT010000051">
    <property type="protein sequence ID" value="MFC6058136.1"/>
    <property type="molecule type" value="Genomic_DNA"/>
</dbReference>
<organism evidence="2 3">
    <name type="scientific">Streptomyces pratens</name>
    <dbReference type="NCBI Taxonomy" id="887456"/>
    <lineage>
        <taxon>Bacteria</taxon>
        <taxon>Bacillati</taxon>
        <taxon>Actinomycetota</taxon>
        <taxon>Actinomycetes</taxon>
        <taxon>Kitasatosporales</taxon>
        <taxon>Streptomycetaceae</taxon>
        <taxon>Streptomyces</taxon>
    </lineage>
</organism>
<comment type="caution">
    <text evidence="2">The sequence shown here is derived from an EMBL/GenBank/DDBJ whole genome shotgun (WGS) entry which is preliminary data.</text>
</comment>
<name>A0ABW1M445_9ACTN</name>
<feature type="region of interest" description="Disordered" evidence="1">
    <location>
        <begin position="1"/>
        <end position="69"/>
    </location>
</feature>
<evidence type="ECO:0000256" key="1">
    <source>
        <dbReference type="SAM" id="MobiDB-lite"/>
    </source>
</evidence>
<feature type="compositionally biased region" description="Basic and acidic residues" evidence="1">
    <location>
        <begin position="113"/>
        <end position="124"/>
    </location>
</feature>
<reference evidence="3" key="1">
    <citation type="journal article" date="2019" name="Int. J. Syst. Evol. Microbiol.">
        <title>The Global Catalogue of Microorganisms (GCM) 10K type strain sequencing project: providing services to taxonomists for standard genome sequencing and annotation.</title>
        <authorList>
            <consortium name="The Broad Institute Genomics Platform"/>
            <consortium name="The Broad Institute Genome Sequencing Center for Infectious Disease"/>
            <person name="Wu L."/>
            <person name="Ma J."/>
        </authorList>
    </citation>
    <scope>NUCLEOTIDE SEQUENCE [LARGE SCALE GENOMIC DNA]</scope>
    <source>
        <strain evidence="3">JCM 12763</strain>
    </source>
</reference>
<dbReference type="Proteomes" id="UP001596242">
    <property type="component" value="Unassembled WGS sequence"/>
</dbReference>
<feature type="region of interest" description="Disordered" evidence="1">
    <location>
        <begin position="99"/>
        <end position="124"/>
    </location>
</feature>
<evidence type="ECO:0000313" key="3">
    <source>
        <dbReference type="Proteomes" id="UP001596242"/>
    </source>
</evidence>
<evidence type="ECO:0000313" key="2">
    <source>
        <dbReference type="EMBL" id="MFC6058136.1"/>
    </source>
</evidence>
<feature type="compositionally biased region" description="Basic and acidic residues" evidence="1">
    <location>
        <begin position="60"/>
        <end position="69"/>
    </location>
</feature>